<evidence type="ECO:0000256" key="1">
    <source>
        <dbReference type="ARBA" id="ARBA00023027"/>
    </source>
</evidence>
<reference evidence="3" key="2">
    <citation type="journal article" date="2021" name="Syst. Appl. Microbiol.">
        <title>Roseomonas hellenica sp. nov., isolated from roots of wild-growing Alkanna tinctoria.</title>
        <authorList>
            <person name="Rat A."/>
            <person name="Naranjo H.D."/>
            <person name="Lebbe L."/>
            <person name="Cnockaert M."/>
            <person name="Krigas N."/>
            <person name="Grigoriadou K."/>
            <person name="Maloupa E."/>
            <person name="Willems A."/>
        </authorList>
    </citation>
    <scope>NUCLEOTIDE SEQUENCE</scope>
    <source>
        <strain evidence="3">LMG 31231</strain>
    </source>
</reference>
<evidence type="ECO:0000259" key="2">
    <source>
        <dbReference type="Pfam" id="PF01370"/>
    </source>
</evidence>
<reference evidence="3" key="1">
    <citation type="submission" date="2020-01" db="EMBL/GenBank/DDBJ databases">
        <authorList>
            <person name="Rat A."/>
        </authorList>
    </citation>
    <scope>NUCLEOTIDE SEQUENCE</scope>
    <source>
        <strain evidence="3">LMG 31231</strain>
    </source>
</reference>
<keyword evidence="4" id="KW-1185">Reference proteome</keyword>
<feature type="domain" description="NAD-dependent epimerase/dehydratase" evidence="2">
    <location>
        <begin position="3"/>
        <end position="249"/>
    </location>
</feature>
<dbReference type="AlphaFoldDB" id="A0A9X9WXU9"/>
<organism evidence="3 4">
    <name type="scientific">Neoroseomonas soli</name>
    <dbReference type="NCBI Taxonomy" id="1081025"/>
    <lineage>
        <taxon>Bacteria</taxon>
        <taxon>Pseudomonadati</taxon>
        <taxon>Pseudomonadota</taxon>
        <taxon>Alphaproteobacteria</taxon>
        <taxon>Acetobacterales</taxon>
        <taxon>Acetobacteraceae</taxon>
        <taxon>Neoroseomonas</taxon>
    </lineage>
</organism>
<dbReference type="InterPro" id="IPR001509">
    <property type="entry name" value="Epimerase_deHydtase"/>
</dbReference>
<evidence type="ECO:0000313" key="3">
    <source>
        <dbReference type="EMBL" id="MBR0671978.1"/>
    </source>
</evidence>
<dbReference type="Gene3D" id="3.40.50.720">
    <property type="entry name" value="NAD(P)-binding Rossmann-like Domain"/>
    <property type="match status" value="1"/>
</dbReference>
<dbReference type="RefSeq" id="WP_211862353.1">
    <property type="nucleotide sequence ID" value="NZ_JAAEDM010000030.1"/>
</dbReference>
<name>A0A9X9WXU9_9PROT</name>
<dbReference type="SUPFAM" id="SSF51735">
    <property type="entry name" value="NAD(P)-binding Rossmann-fold domains"/>
    <property type="match status" value="1"/>
</dbReference>
<proteinExistence type="predicted"/>
<protein>
    <submittedName>
        <fullName evidence="3">NAD-dependent epimerase/dehydratase family protein</fullName>
    </submittedName>
</protein>
<dbReference type="Proteomes" id="UP001138751">
    <property type="component" value="Unassembled WGS sequence"/>
</dbReference>
<dbReference type="PANTHER" id="PTHR43574">
    <property type="entry name" value="EPIMERASE-RELATED"/>
    <property type="match status" value="1"/>
</dbReference>
<dbReference type="InterPro" id="IPR036291">
    <property type="entry name" value="NAD(P)-bd_dom_sf"/>
</dbReference>
<dbReference type="PRINTS" id="PR01713">
    <property type="entry name" value="NUCEPIMERASE"/>
</dbReference>
<sequence>MSVLLTGAAGFIGMHVAESLLARGERVIGVDSLNAYYDVRLKRARLARLEGRPGFTFLHADIADREAMLPLAEAHSDVTRIVHLAAQPGVRYSLVDPFAYVEANVMGHLVMLELARRLPRLEHLVYASSSSVYGGNRKLPFAEADRVDHPVSLYAATKRAGELISESYGHLFGLPQTGLRFFTVYGPWGRPDMGPWLFSEAILEGRPITLYDGGRLKRDFTFVADIVAGVVGCLDHPAPAKAPRVLNIGNHRSVEVRRFVAVLEEALGRRAVVVDAPRPATDVEETFADIEAIHALCGYEPRTPIEVGIPRFAEWFLSWRKGG</sequence>
<dbReference type="Pfam" id="PF01370">
    <property type="entry name" value="Epimerase"/>
    <property type="match status" value="1"/>
</dbReference>
<keyword evidence="1" id="KW-0520">NAD</keyword>
<dbReference type="EMBL" id="JAAEDM010000030">
    <property type="protein sequence ID" value="MBR0671978.1"/>
    <property type="molecule type" value="Genomic_DNA"/>
</dbReference>
<accession>A0A9X9WXU9</accession>
<gene>
    <name evidence="3" type="ORF">GXW76_12425</name>
</gene>
<comment type="caution">
    <text evidence="3">The sequence shown here is derived from an EMBL/GenBank/DDBJ whole genome shotgun (WGS) entry which is preliminary data.</text>
</comment>
<evidence type="ECO:0000313" key="4">
    <source>
        <dbReference type="Proteomes" id="UP001138751"/>
    </source>
</evidence>